<comment type="caution">
    <text evidence="1">The sequence shown here is derived from an EMBL/GenBank/DDBJ whole genome shotgun (WGS) entry which is preliminary data.</text>
</comment>
<keyword evidence="2" id="KW-1185">Reference proteome</keyword>
<evidence type="ECO:0000313" key="1">
    <source>
        <dbReference type="EMBL" id="KAJ7991938.1"/>
    </source>
</evidence>
<evidence type="ECO:0000313" key="2">
    <source>
        <dbReference type="Proteomes" id="UP001157502"/>
    </source>
</evidence>
<organism evidence="1 2">
    <name type="scientific">Dallia pectoralis</name>
    <name type="common">Alaska blackfish</name>
    <dbReference type="NCBI Taxonomy" id="75939"/>
    <lineage>
        <taxon>Eukaryota</taxon>
        <taxon>Metazoa</taxon>
        <taxon>Chordata</taxon>
        <taxon>Craniata</taxon>
        <taxon>Vertebrata</taxon>
        <taxon>Euteleostomi</taxon>
        <taxon>Actinopterygii</taxon>
        <taxon>Neopterygii</taxon>
        <taxon>Teleostei</taxon>
        <taxon>Protacanthopterygii</taxon>
        <taxon>Esociformes</taxon>
        <taxon>Umbridae</taxon>
        <taxon>Dallia</taxon>
    </lineage>
</organism>
<name>A0ACC2FKV6_DALPE</name>
<sequence>MTTAGGGWTLVASVHENNIYGKCTVGDRWTSQQGNNPKRPQGEGNWVNTNTFGTAEAATADDFKNPGYYDIQAEDMSVWHVPNDTPMKQWSTASIMRYHTETRFLSLQGGNLQQLFLRFPYSSTMFYGPATRRETEGGFLSFRAINAERASTAICSGVKPKGGQVDAYCVGGGIFP</sequence>
<gene>
    <name evidence="1" type="ORF">DPEC_G00289050</name>
</gene>
<dbReference type="EMBL" id="CM055753">
    <property type="protein sequence ID" value="KAJ7991938.1"/>
    <property type="molecule type" value="Genomic_DNA"/>
</dbReference>
<accession>A0ACC2FKV6</accession>
<protein>
    <submittedName>
        <fullName evidence="1">Uncharacterized protein</fullName>
    </submittedName>
</protein>
<reference evidence="1" key="1">
    <citation type="submission" date="2021-05" db="EMBL/GenBank/DDBJ databases">
        <authorList>
            <person name="Pan Q."/>
            <person name="Jouanno E."/>
            <person name="Zahm M."/>
            <person name="Klopp C."/>
            <person name="Cabau C."/>
            <person name="Louis A."/>
            <person name="Berthelot C."/>
            <person name="Parey E."/>
            <person name="Roest Crollius H."/>
            <person name="Montfort J."/>
            <person name="Robinson-Rechavi M."/>
            <person name="Bouchez O."/>
            <person name="Lampietro C."/>
            <person name="Lopez Roques C."/>
            <person name="Donnadieu C."/>
            <person name="Postlethwait J."/>
            <person name="Bobe J."/>
            <person name="Dillon D."/>
            <person name="Chandos A."/>
            <person name="von Hippel F."/>
            <person name="Guiguen Y."/>
        </authorList>
    </citation>
    <scope>NUCLEOTIDE SEQUENCE</scope>
    <source>
        <strain evidence="1">YG-Jan2019</strain>
    </source>
</reference>
<proteinExistence type="predicted"/>
<dbReference type="Proteomes" id="UP001157502">
    <property type="component" value="Chromosome 26"/>
</dbReference>